<accession>A0ABP2IGX8</accession>
<dbReference type="Proteomes" id="UP000006015">
    <property type="component" value="Unassembled WGS sequence"/>
</dbReference>
<feature type="transmembrane region" description="Helical" evidence="1">
    <location>
        <begin position="21"/>
        <end position="43"/>
    </location>
</feature>
<evidence type="ECO:0000313" key="3">
    <source>
        <dbReference type="Proteomes" id="UP000006015"/>
    </source>
</evidence>
<dbReference type="EMBL" id="ADNS01000029">
    <property type="protein sequence ID" value="EFG80561.1"/>
    <property type="molecule type" value="Genomic_DNA"/>
</dbReference>
<gene>
    <name evidence="2" type="ORF">HMPREF0281_02230</name>
</gene>
<organism evidence="2 3">
    <name type="scientific">Corynebacterium ammoniagenes DSM 20306</name>
    <dbReference type="NCBI Taxonomy" id="649754"/>
    <lineage>
        <taxon>Bacteria</taxon>
        <taxon>Bacillati</taxon>
        <taxon>Actinomycetota</taxon>
        <taxon>Actinomycetes</taxon>
        <taxon>Mycobacteriales</taxon>
        <taxon>Corynebacteriaceae</taxon>
        <taxon>Corynebacterium</taxon>
    </lineage>
</organism>
<sequence>MLSLFFARGAGQAGTTLRILAGQYLGFAGILAATILVTLGADAFLPTEAIPYFGLIPLTLGLWAAWQ</sequence>
<keyword evidence="3" id="KW-1185">Reference proteome</keyword>
<feature type="transmembrane region" description="Helical" evidence="1">
    <location>
        <begin position="49"/>
        <end position="66"/>
    </location>
</feature>
<name>A0ABP2IGX8_CORAM</name>
<comment type="caution">
    <text evidence="2">The sequence shown here is derived from an EMBL/GenBank/DDBJ whole genome shotgun (WGS) entry which is preliminary data.</text>
</comment>
<evidence type="ECO:0000256" key="1">
    <source>
        <dbReference type="SAM" id="Phobius"/>
    </source>
</evidence>
<keyword evidence="1" id="KW-1133">Transmembrane helix</keyword>
<reference evidence="2 3" key="1">
    <citation type="submission" date="2010-04" db="EMBL/GenBank/DDBJ databases">
        <authorList>
            <person name="Weinstock G."/>
            <person name="Sodergren E."/>
            <person name="Clifton S."/>
            <person name="Fulton L."/>
            <person name="Fulton B."/>
            <person name="Courtney L."/>
            <person name="Fronick C."/>
            <person name="Harrison M."/>
            <person name="Strong C."/>
            <person name="Farmer C."/>
            <person name="Delahaunty K."/>
            <person name="Markovic C."/>
            <person name="Hall O."/>
            <person name="Minx P."/>
            <person name="Tomlinson C."/>
            <person name="Mitreva M."/>
            <person name="Hou S."/>
            <person name="Wollam A."/>
            <person name="Pepin K.H."/>
            <person name="Johnson M."/>
            <person name="Bhonagiri V."/>
            <person name="Zhang X."/>
            <person name="Suruliraj S."/>
            <person name="Warren W."/>
            <person name="Chinwalla A."/>
            <person name="Mardis E.R."/>
            <person name="Wilson R.K."/>
        </authorList>
    </citation>
    <scope>NUCLEOTIDE SEQUENCE [LARGE SCALE GENOMIC DNA]</scope>
    <source>
        <strain evidence="2 3">DSM 20306</strain>
    </source>
</reference>
<keyword evidence="1" id="KW-0472">Membrane</keyword>
<protein>
    <submittedName>
        <fullName evidence="2">Uncharacterized protein</fullName>
    </submittedName>
</protein>
<proteinExistence type="predicted"/>
<feature type="non-terminal residue" evidence="2">
    <location>
        <position position="67"/>
    </location>
</feature>
<keyword evidence="1" id="KW-0812">Transmembrane</keyword>
<evidence type="ECO:0000313" key="2">
    <source>
        <dbReference type="EMBL" id="EFG80561.1"/>
    </source>
</evidence>